<feature type="region of interest" description="Disordered" evidence="1">
    <location>
        <begin position="274"/>
        <end position="294"/>
    </location>
</feature>
<dbReference type="Proteomes" id="UP001159364">
    <property type="component" value="Linkage Group LG03"/>
</dbReference>
<dbReference type="SUPFAM" id="SSF52402">
    <property type="entry name" value="Adenine nucleotide alpha hydrolases-like"/>
    <property type="match status" value="1"/>
</dbReference>
<dbReference type="Gene3D" id="3.40.50.620">
    <property type="entry name" value="HUPs"/>
    <property type="match status" value="1"/>
</dbReference>
<organism evidence="2 3">
    <name type="scientific">Erythroxylum novogranatense</name>
    <dbReference type="NCBI Taxonomy" id="1862640"/>
    <lineage>
        <taxon>Eukaryota</taxon>
        <taxon>Viridiplantae</taxon>
        <taxon>Streptophyta</taxon>
        <taxon>Embryophyta</taxon>
        <taxon>Tracheophyta</taxon>
        <taxon>Spermatophyta</taxon>
        <taxon>Magnoliopsida</taxon>
        <taxon>eudicotyledons</taxon>
        <taxon>Gunneridae</taxon>
        <taxon>Pentapetalae</taxon>
        <taxon>rosids</taxon>
        <taxon>fabids</taxon>
        <taxon>Malpighiales</taxon>
        <taxon>Erythroxylaceae</taxon>
        <taxon>Erythroxylum</taxon>
    </lineage>
</organism>
<accession>A0AAV8TTM0</accession>
<dbReference type="CDD" id="cd01989">
    <property type="entry name" value="USP_STK_Ubox_N"/>
    <property type="match status" value="1"/>
</dbReference>
<dbReference type="PANTHER" id="PTHR47382">
    <property type="entry name" value="U-BOX DOMAIN-CONTAINING PROTEIN 52-LIKE"/>
    <property type="match status" value="1"/>
</dbReference>
<dbReference type="EMBL" id="JAIWQS010000003">
    <property type="protein sequence ID" value="KAJ8770301.1"/>
    <property type="molecule type" value="Genomic_DNA"/>
</dbReference>
<dbReference type="PANTHER" id="PTHR47382:SF3">
    <property type="entry name" value="ADENINE NUCLEOTIDE ALPHA HYDROLASES-LIKE SUPERFAMILY PROTEIN"/>
    <property type="match status" value="1"/>
</dbReference>
<evidence type="ECO:0000256" key="1">
    <source>
        <dbReference type="SAM" id="MobiDB-lite"/>
    </source>
</evidence>
<comment type="caution">
    <text evidence="2">The sequence shown here is derived from an EMBL/GenBank/DDBJ whole genome shotgun (WGS) entry which is preliminary data.</text>
</comment>
<proteinExistence type="predicted"/>
<evidence type="ECO:0000313" key="2">
    <source>
        <dbReference type="EMBL" id="KAJ8770301.1"/>
    </source>
</evidence>
<reference evidence="2 3" key="1">
    <citation type="submission" date="2021-09" db="EMBL/GenBank/DDBJ databases">
        <title>Genomic insights and catalytic innovation underlie evolution of tropane alkaloids biosynthesis.</title>
        <authorList>
            <person name="Wang Y.-J."/>
            <person name="Tian T."/>
            <person name="Huang J.-P."/>
            <person name="Huang S.-X."/>
        </authorList>
    </citation>
    <scope>NUCLEOTIDE SEQUENCE [LARGE SCALE GENOMIC DNA]</scope>
    <source>
        <strain evidence="2">KIB-2018</strain>
        <tissue evidence="2">Leaf</tissue>
    </source>
</reference>
<name>A0AAV8TTM0_9ROSI</name>
<evidence type="ECO:0000313" key="3">
    <source>
        <dbReference type="Proteomes" id="UP001159364"/>
    </source>
</evidence>
<dbReference type="InterPro" id="IPR014729">
    <property type="entry name" value="Rossmann-like_a/b/a_fold"/>
</dbReference>
<gene>
    <name evidence="2" type="ORF">K2173_013255</name>
</gene>
<dbReference type="AlphaFoldDB" id="A0AAV8TTM0"/>
<keyword evidence="3" id="KW-1185">Reference proteome</keyword>
<protein>
    <submittedName>
        <fullName evidence="2">Uncharacterized protein</fullName>
    </submittedName>
</protein>
<sequence length="311" mass="34942">MDHRFQFTLSIAYFHLSTSSHQDGSVARENMPVTISDAAASLPDQETTAFSSSSYQYQCSNNSSSSRCEIEEENSNEFFEINHMEPIREECEGSLFSVDVNNRDDEDCVYVGVGKSESSMDALSWTLKNAVNNETTMVYLIHVFPEIHHIPSPLGKLPRSQVSPQQLQSYMVQERGKRRELLQKFLNLCSASKVKVDTILIESDKVAKAILDLIPILNMRKLVLGTTKSNLRKLRAKKGNGVVDQVLQNAPEFFEIKIICDGKEVDDEIMSGLASPLANHNSPKHMPQLKQQQPTSNDSFACMCFKSPRVM</sequence>